<feature type="domain" description="DUF294" evidence="2">
    <location>
        <begin position="181"/>
        <end position="304"/>
    </location>
</feature>
<dbReference type="Pfam" id="PF10335">
    <property type="entry name" value="DUF294_C"/>
    <property type="match status" value="1"/>
</dbReference>
<dbReference type="Proteomes" id="UP000480185">
    <property type="component" value="Unassembled WGS sequence"/>
</dbReference>
<sequence>MNDYGEIFKWRQKQIHQVSTNHVQLNTFHDEIIRKSVQVSMDKVQREWGPPPAPFAFFLMGSAGRFEQSIWSDQDHGLIFHGPPDCKDYFLTLGNEIAYGLSVTGYVLCEGKVMASNPLWCHSIRDWKLQLSDWLTEASWASLRHFLTFFDSRVLVGDADFINEVKHFVFRFMENQPKLYIRLIENVEFMKKGVGVFGQLLPELHGKQTGNIQLKQTAFFPHVNALRLLALKEKILKPSTLSRFHQIKYTYPEIYNFEPYFNQLLKFRLRFQQNIKSYQQAHLIPLDELTKLDKKELKLLMKKGYDLFSKTNKIIKNE</sequence>
<dbReference type="OrthoDB" id="9810963at2"/>
<evidence type="ECO:0000313" key="4">
    <source>
        <dbReference type="Proteomes" id="UP000480185"/>
    </source>
</evidence>
<dbReference type="Pfam" id="PF03445">
    <property type="entry name" value="DUF294"/>
    <property type="match status" value="1"/>
</dbReference>
<dbReference type="InterPro" id="IPR005105">
    <property type="entry name" value="GlnD_Uridyltrans_N"/>
</dbReference>
<dbReference type="GO" id="GO:0008773">
    <property type="term" value="F:[protein-PII] uridylyltransferase activity"/>
    <property type="evidence" value="ECO:0007669"/>
    <property type="project" value="InterPro"/>
</dbReference>
<organism evidence="3 4">
    <name type="scientific">Salinibacillus xinjiangensis</name>
    <dbReference type="NCBI Taxonomy" id="1229268"/>
    <lineage>
        <taxon>Bacteria</taxon>
        <taxon>Bacillati</taxon>
        <taxon>Bacillota</taxon>
        <taxon>Bacilli</taxon>
        <taxon>Bacillales</taxon>
        <taxon>Bacillaceae</taxon>
        <taxon>Salinibacillus</taxon>
    </lineage>
</organism>
<keyword evidence="4" id="KW-1185">Reference proteome</keyword>
<gene>
    <name evidence="3" type="ORF">GH754_16670</name>
</gene>
<proteinExistence type="predicted"/>
<name>A0A6G1XAE8_9BACI</name>
<evidence type="ECO:0008006" key="5">
    <source>
        <dbReference type="Google" id="ProtNLM"/>
    </source>
</evidence>
<evidence type="ECO:0000259" key="2">
    <source>
        <dbReference type="Pfam" id="PF10335"/>
    </source>
</evidence>
<evidence type="ECO:0000259" key="1">
    <source>
        <dbReference type="Pfam" id="PF03445"/>
    </source>
</evidence>
<comment type="caution">
    <text evidence="3">The sequence shown here is derived from an EMBL/GenBank/DDBJ whole genome shotgun (WGS) entry which is preliminary data.</text>
</comment>
<feature type="domain" description="Protein-PII uridylyltransferase N-terminal" evidence="1">
    <location>
        <begin position="18"/>
        <end position="138"/>
    </location>
</feature>
<dbReference type="AlphaFoldDB" id="A0A6G1XAE8"/>
<dbReference type="CDD" id="cd05401">
    <property type="entry name" value="NT_GlnE_GlnD_like"/>
    <property type="match status" value="1"/>
</dbReference>
<dbReference type="RefSeq" id="WP_153729789.1">
    <property type="nucleotide sequence ID" value="NZ_WJNH01000013.1"/>
</dbReference>
<accession>A0A6G1XAE8</accession>
<dbReference type="EMBL" id="WJNH01000013">
    <property type="protein sequence ID" value="MRG87899.1"/>
    <property type="molecule type" value="Genomic_DNA"/>
</dbReference>
<protein>
    <recommendedName>
        <fullName evidence="5">CBS domain-containing protein</fullName>
    </recommendedName>
</protein>
<reference evidence="3 4" key="1">
    <citation type="submission" date="2019-11" db="EMBL/GenBank/DDBJ databases">
        <authorList>
            <person name="Li J."/>
        </authorList>
    </citation>
    <scope>NUCLEOTIDE SEQUENCE [LARGE SCALE GENOMIC DNA]</scope>
    <source>
        <strain evidence="3 4">J4</strain>
    </source>
</reference>
<evidence type="ECO:0000313" key="3">
    <source>
        <dbReference type="EMBL" id="MRG87899.1"/>
    </source>
</evidence>
<dbReference type="InterPro" id="IPR018821">
    <property type="entry name" value="DUF294_put_nucleoTrafse_sb-bd"/>
</dbReference>